<dbReference type="Proteomes" id="UP000000442">
    <property type="component" value="Chromosome"/>
</dbReference>
<dbReference type="RefSeq" id="WP_015903396.1">
    <property type="nucleotide sequence ID" value="NC_012108.1"/>
</dbReference>
<name>C0Q9P5_DESAH</name>
<reference evidence="1 2" key="1">
    <citation type="journal article" date="2009" name="Environ. Microbiol.">
        <title>Genome sequence of Desulfobacterium autotrophicum HRM2, a marine sulfate reducer oxidizing organic carbon completely to carbon dioxide.</title>
        <authorList>
            <person name="Strittmatter A.W."/>
            <person name="Liesegang H."/>
            <person name="Rabus R."/>
            <person name="Decker I."/>
            <person name="Amann J."/>
            <person name="Andres S."/>
            <person name="Henne A."/>
            <person name="Fricke W.F."/>
            <person name="Martinez-Arias R."/>
            <person name="Bartels D."/>
            <person name="Goesmann A."/>
            <person name="Krause L."/>
            <person name="Puehler A."/>
            <person name="Klenk H.P."/>
            <person name="Richter M."/>
            <person name="Schuler M."/>
            <person name="Gloeckner F.O."/>
            <person name="Meyerdierks A."/>
            <person name="Gottschalk G."/>
            <person name="Amann R."/>
        </authorList>
    </citation>
    <scope>NUCLEOTIDE SEQUENCE [LARGE SCALE GENOMIC DNA]</scope>
    <source>
        <strain evidence="2">ATCC 43914 / DSM 3382 / HRM2</strain>
    </source>
</reference>
<evidence type="ECO:0000313" key="1">
    <source>
        <dbReference type="EMBL" id="ACN14609.1"/>
    </source>
</evidence>
<accession>C0Q9P5</accession>
<dbReference type="EMBL" id="CP001087">
    <property type="protein sequence ID" value="ACN14609.1"/>
    <property type="molecule type" value="Genomic_DNA"/>
</dbReference>
<organism evidence="1 2">
    <name type="scientific">Desulforapulum autotrophicum (strain ATCC 43914 / DSM 3382 / VKM B-1955 / HRM2)</name>
    <name type="common">Desulfobacterium autotrophicum</name>
    <dbReference type="NCBI Taxonomy" id="177437"/>
    <lineage>
        <taxon>Bacteria</taxon>
        <taxon>Pseudomonadati</taxon>
        <taxon>Thermodesulfobacteriota</taxon>
        <taxon>Desulfobacteria</taxon>
        <taxon>Desulfobacterales</taxon>
        <taxon>Desulfobacteraceae</taxon>
        <taxon>Desulforapulum</taxon>
    </lineage>
</organism>
<protein>
    <submittedName>
        <fullName evidence="1">Uncharacterized protein</fullName>
    </submittedName>
</protein>
<evidence type="ECO:0000313" key="2">
    <source>
        <dbReference type="Proteomes" id="UP000000442"/>
    </source>
</evidence>
<dbReference type="KEGG" id="dat:HRM2_15000"/>
<proteinExistence type="predicted"/>
<dbReference type="HOGENOM" id="CLU_2971946_0_0_7"/>
<keyword evidence="2" id="KW-1185">Reference proteome</keyword>
<sequence length="58" mass="6965">MRLKILRHVLEDFIPIMGLKHKKSFNPLVEIEKFVQANKNFPSINWFEYDLAELKDGY</sequence>
<dbReference type="STRING" id="177437.HRM2_15000"/>
<gene>
    <name evidence="1" type="ordered locus">HRM2_15000</name>
</gene>
<dbReference type="AlphaFoldDB" id="C0Q9P5"/>